<reference evidence="1" key="1">
    <citation type="submission" date="2021-01" db="EMBL/GenBank/DDBJ databases">
        <authorList>
            <consortium name="Genoscope - CEA"/>
            <person name="William W."/>
        </authorList>
    </citation>
    <scope>NUCLEOTIDE SEQUENCE</scope>
</reference>
<proteinExistence type="predicted"/>
<dbReference type="InterPro" id="IPR018247">
    <property type="entry name" value="EF_Hand_1_Ca_BS"/>
</dbReference>
<comment type="caution">
    <text evidence="1">The sequence shown here is derived from an EMBL/GenBank/DDBJ whole genome shotgun (WGS) entry which is preliminary data.</text>
</comment>
<protein>
    <recommendedName>
        <fullName evidence="3">EF-hand domain-containing protein</fullName>
    </recommendedName>
</protein>
<dbReference type="AlphaFoldDB" id="A0A8S1PBA6"/>
<sequence>MYNYKIQVAPQINHAQSDHYYHPYSTLSYQSYTNKPTYLQQLANQKYYNDCYYQEKQYYPQADRQLFQIQKEQHYEYMTKLNKNLEFDFQTLKNKIETLSISYIEERELFQQMINEIAQQLRDIEKCKSNIVSINFSKLSNNITVIDLLEYLHQQDLKQIKKSDIELFFNSINQQVQQDHISKLKLQNLIGKDYLTKQEQDEHLDQIQARILAMIIQTYTHLEFYRQKFKNMALKLDYIFNWLDFDRDGILSFADFKTRYPSQDIVFKFFTQQSLDIQTFVKLLQPHSQAKYF</sequence>
<evidence type="ECO:0000313" key="1">
    <source>
        <dbReference type="EMBL" id="CAD8100184.1"/>
    </source>
</evidence>
<organism evidence="1 2">
    <name type="scientific">Paramecium primaurelia</name>
    <dbReference type="NCBI Taxonomy" id="5886"/>
    <lineage>
        <taxon>Eukaryota</taxon>
        <taxon>Sar</taxon>
        <taxon>Alveolata</taxon>
        <taxon>Ciliophora</taxon>
        <taxon>Intramacronucleata</taxon>
        <taxon>Oligohymenophorea</taxon>
        <taxon>Peniculida</taxon>
        <taxon>Parameciidae</taxon>
        <taxon>Paramecium</taxon>
    </lineage>
</organism>
<dbReference type="EMBL" id="CAJJDM010000114">
    <property type="protein sequence ID" value="CAD8100184.1"/>
    <property type="molecule type" value="Genomic_DNA"/>
</dbReference>
<accession>A0A8S1PBA6</accession>
<gene>
    <name evidence="1" type="ORF">PPRIM_AZ9-3.1.T1110172</name>
</gene>
<dbReference type="PROSITE" id="PS00018">
    <property type="entry name" value="EF_HAND_1"/>
    <property type="match status" value="1"/>
</dbReference>
<name>A0A8S1PBA6_PARPR</name>
<evidence type="ECO:0008006" key="3">
    <source>
        <dbReference type="Google" id="ProtNLM"/>
    </source>
</evidence>
<evidence type="ECO:0000313" key="2">
    <source>
        <dbReference type="Proteomes" id="UP000688137"/>
    </source>
</evidence>
<dbReference type="OMA" id="KEQHYEY"/>
<dbReference type="Proteomes" id="UP000688137">
    <property type="component" value="Unassembled WGS sequence"/>
</dbReference>
<keyword evidence="2" id="KW-1185">Reference proteome</keyword>